<evidence type="ECO:0000259" key="5">
    <source>
        <dbReference type="Pfam" id="PF01625"/>
    </source>
</evidence>
<evidence type="ECO:0000313" key="6">
    <source>
        <dbReference type="EMBL" id="GBP40090.1"/>
    </source>
</evidence>
<name>A0A4C1VNI8_EUMVA</name>
<gene>
    <name evidence="6" type="ORF">EVAR_33665_1</name>
</gene>
<evidence type="ECO:0000256" key="4">
    <source>
        <dbReference type="ARBA" id="ARBA00030643"/>
    </source>
</evidence>
<evidence type="ECO:0000256" key="1">
    <source>
        <dbReference type="ARBA" id="ARBA00005591"/>
    </source>
</evidence>
<evidence type="ECO:0000256" key="3">
    <source>
        <dbReference type="ARBA" id="ARBA00023002"/>
    </source>
</evidence>
<evidence type="ECO:0000313" key="7">
    <source>
        <dbReference type="Proteomes" id="UP000299102"/>
    </source>
</evidence>
<dbReference type="GO" id="GO:0008113">
    <property type="term" value="F:peptide-methionine (S)-S-oxide reductase activity"/>
    <property type="evidence" value="ECO:0007669"/>
    <property type="project" value="UniProtKB-EC"/>
</dbReference>
<organism evidence="6 7">
    <name type="scientific">Eumeta variegata</name>
    <name type="common">Bagworm moth</name>
    <name type="synonym">Eumeta japonica</name>
    <dbReference type="NCBI Taxonomy" id="151549"/>
    <lineage>
        <taxon>Eukaryota</taxon>
        <taxon>Metazoa</taxon>
        <taxon>Ecdysozoa</taxon>
        <taxon>Arthropoda</taxon>
        <taxon>Hexapoda</taxon>
        <taxon>Insecta</taxon>
        <taxon>Pterygota</taxon>
        <taxon>Neoptera</taxon>
        <taxon>Endopterygota</taxon>
        <taxon>Lepidoptera</taxon>
        <taxon>Glossata</taxon>
        <taxon>Ditrysia</taxon>
        <taxon>Tineoidea</taxon>
        <taxon>Psychidae</taxon>
        <taxon>Oiketicinae</taxon>
        <taxon>Eumeta</taxon>
    </lineage>
</organism>
<reference evidence="6 7" key="1">
    <citation type="journal article" date="2019" name="Commun. Biol.">
        <title>The bagworm genome reveals a unique fibroin gene that provides high tensile strength.</title>
        <authorList>
            <person name="Kono N."/>
            <person name="Nakamura H."/>
            <person name="Ohtoshi R."/>
            <person name="Tomita M."/>
            <person name="Numata K."/>
            <person name="Arakawa K."/>
        </authorList>
    </citation>
    <scope>NUCLEOTIDE SEQUENCE [LARGE SCALE GENOMIC DNA]</scope>
</reference>
<protein>
    <recommendedName>
        <fullName evidence="2">peptide-methionine (S)-S-oxide reductase</fullName>
        <ecNumber evidence="2">1.8.4.11</ecNumber>
    </recommendedName>
    <alternativeName>
        <fullName evidence="4">Peptide-methionine (S)-S-oxide reductase</fullName>
    </alternativeName>
</protein>
<comment type="similarity">
    <text evidence="1">Belongs to the MsrA Met sulfoxide reductase family.</text>
</comment>
<keyword evidence="3" id="KW-0560">Oxidoreductase</keyword>
<dbReference type="SUPFAM" id="SSF55068">
    <property type="entry name" value="Peptide methionine sulfoxide reductase"/>
    <property type="match status" value="1"/>
</dbReference>
<dbReference type="EC" id="1.8.4.11" evidence="2"/>
<dbReference type="Proteomes" id="UP000299102">
    <property type="component" value="Unassembled WGS sequence"/>
</dbReference>
<dbReference type="PANTHER" id="PTHR43774:SF1">
    <property type="entry name" value="PEPTIDE METHIONINE SULFOXIDE REDUCTASE MSRA 2"/>
    <property type="match status" value="1"/>
</dbReference>
<dbReference type="InterPro" id="IPR002569">
    <property type="entry name" value="Met_Sox_Rdtase_MsrA_dom"/>
</dbReference>
<dbReference type="EMBL" id="BGZK01000376">
    <property type="protein sequence ID" value="GBP40090.1"/>
    <property type="molecule type" value="Genomic_DNA"/>
</dbReference>
<dbReference type="AlphaFoldDB" id="A0A4C1VNI8"/>
<dbReference type="PANTHER" id="PTHR43774">
    <property type="entry name" value="PEPTIDE METHIONINE SULFOXIDE REDUCTASE"/>
    <property type="match status" value="1"/>
</dbReference>
<dbReference type="OrthoDB" id="77405at2759"/>
<comment type="caution">
    <text evidence="6">The sequence shown here is derived from an EMBL/GenBank/DDBJ whole genome shotgun (WGS) entry which is preliminary data.</text>
</comment>
<dbReference type="Pfam" id="PF01625">
    <property type="entry name" value="PMSR"/>
    <property type="match status" value="1"/>
</dbReference>
<dbReference type="InterPro" id="IPR036509">
    <property type="entry name" value="Met_Sox_Rdtase_MsrA_sf"/>
</dbReference>
<accession>A0A4C1VNI8</accession>
<evidence type="ECO:0000256" key="2">
    <source>
        <dbReference type="ARBA" id="ARBA00012502"/>
    </source>
</evidence>
<proteinExistence type="inferred from homology"/>
<dbReference type="Gene3D" id="3.30.1060.10">
    <property type="entry name" value="Peptide methionine sulphoxide reductase MsrA"/>
    <property type="match status" value="1"/>
</dbReference>
<sequence>MRTIGDGDHTEVIELDYDPKTMTYEELLDMFWANHEYGLTTKLKRQYQSLILYHDEEQRDSAENSYKAMQVRCKEPLRTEIAPAQNFYPAEEPRSLSIEALTLAELCGPSRESLYRIIPFIRYVALLAQEGRERRRKGQRLTKGLGDAECDYLGKRVHRRNSYNRRISSRRRRLRGLANETIAS</sequence>
<dbReference type="STRING" id="151549.A0A4C1VNI8"/>
<feature type="domain" description="Peptide methionine sulphoxide reductase MsrA" evidence="5">
    <location>
        <begin position="5"/>
        <end position="92"/>
    </location>
</feature>
<keyword evidence="7" id="KW-1185">Reference proteome</keyword>